<dbReference type="Proteomes" id="UP000031599">
    <property type="component" value="Unassembled WGS sequence"/>
</dbReference>
<feature type="compositionally biased region" description="Acidic residues" evidence="1">
    <location>
        <begin position="310"/>
        <end position="327"/>
    </location>
</feature>
<protein>
    <submittedName>
        <fullName evidence="3">Uncharacterized protein</fullName>
    </submittedName>
</protein>
<dbReference type="RefSeq" id="WP_052547590.1">
    <property type="nucleotide sequence ID" value="NZ_JMCC02000016.1"/>
</dbReference>
<accession>A0A0C2D8M9</accession>
<gene>
    <name evidence="3" type="ORF">DB30_02195</name>
</gene>
<evidence type="ECO:0000256" key="1">
    <source>
        <dbReference type="SAM" id="MobiDB-lite"/>
    </source>
</evidence>
<reference evidence="3 4" key="1">
    <citation type="submission" date="2014-12" db="EMBL/GenBank/DDBJ databases">
        <title>Genome assembly of Enhygromyxa salina DSM 15201.</title>
        <authorList>
            <person name="Sharma G."/>
            <person name="Subramanian S."/>
        </authorList>
    </citation>
    <scope>NUCLEOTIDE SEQUENCE [LARGE SCALE GENOMIC DNA]</scope>
    <source>
        <strain evidence="3 4">DSM 15201</strain>
    </source>
</reference>
<organism evidence="3 4">
    <name type="scientific">Enhygromyxa salina</name>
    <dbReference type="NCBI Taxonomy" id="215803"/>
    <lineage>
        <taxon>Bacteria</taxon>
        <taxon>Pseudomonadati</taxon>
        <taxon>Myxococcota</taxon>
        <taxon>Polyangia</taxon>
        <taxon>Nannocystales</taxon>
        <taxon>Nannocystaceae</taxon>
        <taxon>Enhygromyxa</taxon>
    </lineage>
</organism>
<feature type="region of interest" description="Disordered" evidence="1">
    <location>
        <begin position="271"/>
        <end position="327"/>
    </location>
</feature>
<evidence type="ECO:0000313" key="4">
    <source>
        <dbReference type="Proteomes" id="UP000031599"/>
    </source>
</evidence>
<name>A0A0C2D8M9_9BACT</name>
<comment type="caution">
    <text evidence="3">The sequence shown here is derived from an EMBL/GenBank/DDBJ whole genome shotgun (WGS) entry which is preliminary data.</text>
</comment>
<evidence type="ECO:0000313" key="3">
    <source>
        <dbReference type="EMBL" id="KIG17980.1"/>
    </source>
</evidence>
<sequence>MPPAPKQAPLHETLLHAPQQFAERRASSPWVYPLWGILVASVFVLYHASVLIVWNSPGKGLAKDFHKSFLQQTKGYEYFRGTRNNQSWAMFAPNPNRTNAFVRVFVEDQDGELWDFEQDIWEDNRYPYFWYDRRGKINRRIDGKKHYQRLYGAWVCREWERHHDGVPAKSVSFVRLWTRVPHPQEVIAKGGWDQWQAPRKQTEQETITCKTVVHGQLPNELRERYGLELIDEETEFRPVRERTWWDKAEAEANRLEREAERVERRERWEAEKASKVIHGPGDRPAPILDARGPLREPSDLVNPPEHADADGDADADADGADDELQDQ</sequence>
<proteinExistence type="predicted"/>
<dbReference type="EMBL" id="JMCC02000016">
    <property type="protein sequence ID" value="KIG17980.1"/>
    <property type="molecule type" value="Genomic_DNA"/>
</dbReference>
<evidence type="ECO:0000256" key="2">
    <source>
        <dbReference type="SAM" id="Phobius"/>
    </source>
</evidence>
<keyword evidence="2" id="KW-0472">Membrane</keyword>
<keyword evidence="2" id="KW-0812">Transmembrane</keyword>
<dbReference type="AlphaFoldDB" id="A0A0C2D8M9"/>
<keyword evidence="2" id="KW-1133">Transmembrane helix</keyword>
<feature type="transmembrane region" description="Helical" evidence="2">
    <location>
        <begin position="34"/>
        <end position="54"/>
    </location>
</feature>